<evidence type="ECO:0000313" key="3">
    <source>
        <dbReference type="WBParaSite" id="nRc.2.0.1.t00639-RA"/>
    </source>
</evidence>
<organism evidence="2 3">
    <name type="scientific">Romanomermis culicivorax</name>
    <name type="common">Nematode worm</name>
    <dbReference type="NCBI Taxonomy" id="13658"/>
    <lineage>
        <taxon>Eukaryota</taxon>
        <taxon>Metazoa</taxon>
        <taxon>Ecdysozoa</taxon>
        <taxon>Nematoda</taxon>
        <taxon>Enoplea</taxon>
        <taxon>Dorylaimia</taxon>
        <taxon>Mermithida</taxon>
        <taxon>Mermithoidea</taxon>
        <taxon>Mermithidae</taxon>
        <taxon>Romanomermis</taxon>
    </lineage>
</organism>
<accession>A0A915HGT5</accession>
<sequence length="177" mass="20761">MIKTEIRSKNDIIRIESIKEDVLQTDTTAPTTTAKTTSSVTPLSKSLLISQYELDWSKGEEYRTKATLMKTISMKDLSGKDDDNSKMVPLQINLTRHKRNSIDKQLRMIQDYLETHPEDPIYIPPPKKCHDSQEEMKCRDRKEIEHKIRERHYKRPSRSTTGREDEDYGSRKNRHGE</sequence>
<keyword evidence="2" id="KW-1185">Reference proteome</keyword>
<reference evidence="3" key="1">
    <citation type="submission" date="2022-11" db="UniProtKB">
        <authorList>
            <consortium name="WormBaseParasite"/>
        </authorList>
    </citation>
    <scope>IDENTIFICATION</scope>
</reference>
<dbReference type="WBParaSite" id="nRc.2.0.1.t00639-RA">
    <property type="protein sequence ID" value="nRc.2.0.1.t00639-RA"/>
    <property type="gene ID" value="nRc.2.0.1.g00639"/>
</dbReference>
<feature type="compositionally biased region" description="Basic and acidic residues" evidence="1">
    <location>
        <begin position="128"/>
        <end position="148"/>
    </location>
</feature>
<protein>
    <submittedName>
        <fullName evidence="3">Uncharacterized protein</fullName>
    </submittedName>
</protein>
<proteinExistence type="predicted"/>
<feature type="region of interest" description="Disordered" evidence="1">
    <location>
        <begin position="117"/>
        <end position="177"/>
    </location>
</feature>
<dbReference type="AlphaFoldDB" id="A0A915HGT5"/>
<evidence type="ECO:0000313" key="2">
    <source>
        <dbReference type="Proteomes" id="UP000887565"/>
    </source>
</evidence>
<dbReference type="Proteomes" id="UP000887565">
    <property type="component" value="Unplaced"/>
</dbReference>
<evidence type="ECO:0000256" key="1">
    <source>
        <dbReference type="SAM" id="MobiDB-lite"/>
    </source>
</evidence>
<name>A0A915HGT5_ROMCU</name>